<protein>
    <submittedName>
        <fullName evidence="3">Response regulator transcription factor</fullName>
    </submittedName>
</protein>
<dbReference type="KEGG" id="ttz:FHG85_01820"/>
<dbReference type="Gene3D" id="3.40.50.2300">
    <property type="match status" value="1"/>
</dbReference>
<dbReference type="Gene3D" id="2.40.50.1020">
    <property type="entry name" value="LytTr DNA-binding domain"/>
    <property type="match status" value="1"/>
</dbReference>
<dbReference type="RefSeq" id="WP_173072569.1">
    <property type="nucleotide sequence ID" value="NZ_CP041345.1"/>
</dbReference>
<dbReference type="InterPro" id="IPR001789">
    <property type="entry name" value="Sig_transdc_resp-reg_receiver"/>
</dbReference>
<dbReference type="Proteomes" id="UP000500961">
    <property type="component" value="Chromosome"/>
</dbReference>
<dbReference type="GO" id="GO:0000156">
    <property type="term" value="F:phosphorelay response regulator activity"/>
    <property type="evidence" value="ECO:0007669"/>
    <property type="project" value="TreeGrafter"/>
</dbReference>
<gene>
    <name evidence="3" type="ORF">FHG85_01820</name>
</gene>
<dbReference type="EMBL" id="CP041345">
    <property type="protein sequence ID" value="QKG79051.1"/>
    <property type="molecule type" value="Genomic_DNA"/>
</dbReference>
<dbReference type="CDD" id="cd17536">
    <property type="entry name" value="REC_YesN-like"/>
    <property type="match status" value="1"/>
</dbReference>
<evidence type="ECO:0000313" key="4">
    <source>
        <dbReference type="Proteomes" id="UP000500961"/>
    </source>
</evidence>
<dbReference type="GO" id="GO:0003677">
    <property type="term" value="F:DNA binding"/>
    <property type="evidence" value="ECO:0007669"/>
    <property type="project" value="InterPro"/>
</dbReference>
<sequence>MLKALIVDDEIASLRTLELLIGKYEQHVDIIGVAHSANEGIEKVKQFDPDIVFLDIEMPGGSGFDFLEGCPHRNFDVIFITAYNNYAIKAFKYSAIDYLLKPIEVDELHQALEKIIKQRYSQFDGRNKYYALFENIKEIIPKKLVVSTDDKYECIDVSAIQLVEQTNSDTVIKLADNSQLKVANSFAELSSLLEERHFAPISNSQMINLAMVRKITNKPTNNVQLRNKQEVTVKPEYLGKLNEVLSKISK</sequence>
<dbReference type="PANTHER" id="PTHR45526:SF1">
    <property type="entry name" value="TRANSCRIPTIONAL REGULATORY PROTEIN DCUR-RELATED"/>
    <property type="match status" value="1"/>
</dbReference>
<evidence type="ECO:0000259" key="2">
    <source>
        <dbReference type="PROSITE" id="PS50110"/>
    </source>
</evidence>
<feature type="modified residue" description="4-aspartylphosphate" evidence="1">
    <location>
        <position position="55"/>
    </location>
</feature>
<dbReference type="InterPro" id="IPR011006">
    <property type="entry name" value="CheY-like_superfamily"/>
</dbReference>
<dbReference type="SUPFAM" id="SSF52172">
    <property type="entry name" value="CheY-like"/>
    <property type="match status" value="1"/>
</dbReference>
<dbReference type="SMART" id="SM00850">
    <property type="entry name" value="LytTR"/>
    <property type="match status" value="1"/>
</dbReference>
<keyword evidence="4" id="KW-1185">Reference proteome</keyword>
<dbReference type="InterPro" id="IPR051271">
    <property type="entry name" value="2C-system_Tx_regulators"/>
</dbReference>
<dbReference type="AlphaFoldDB" id="A0A7D3XTQ6"/>
<dbReference type="Pfam" id="PF04397">
    <property type="entry name" value="LytTR"/>
    <property type="match status" value="1"/>
</dbReference>
<evidence type="ECO:0000313" key="3">
    <source>
        <dbReference type="EMBL" id="QKG79051.1"/>
    </source>
</evidence>
<dbReference type="Pfam" id="PF00072">
    <property type="entry name" value="Response_reg"/>
    <property type="match status" value="1"/>
</dbReference>
<name>A0A7D3XTQ6_9BACT</name>
<organism evidence="3 4">
    <name type="scientific">Tenuifilum thalassicum</name>
    <dbReference type="NCBI Taxonomy" id="2590900"/>
    <lineage>
        <taxon>Bacteria</taxon>
        <taxon>Pseudomonadati</taxon>
        <taxon>Bacteroidota</taxon>
        <taxon>Bacteroidia</taxon>
        <taxon>Bacteroidales</taxon>
        <taxon>Tenuifilaceae</taxon>
        <taxon>Tenuifilum</taxon>
    </lineage>
</organism>
<dbReference type="PANTHER" id="PTHR45526">
    <property type="entry name" value="TRANSCRIPTIONAL REGULATORY PROTEIN DPIA"/>
    <property type="match status" value="1"/>
</dbReference>
<evidence type="ECO:0000256" key="1">
    <source>
        <dbReference type="PROSITE-ProRule" id="PRU00169"/>
    </source>
</evidence>
<reference evidence="3 4" key="1">
    <citation type="submission" date="2019-07" db="EMBL/GenBank/DDBJ databases">
        <title>Thalassofilum flectens gen. nov., sp. nov., a novel moderate thermophilic anaerobe from a shallow sea hot spring in Kunashir Island (Russia), representing a new family in the order Bacteroidales, and proposal of Thalassofilacea fam. nov.</title>
        <authorList>
            <person name="Kochetkova T.V."/>
            <person name="Podosokorskaya O.A."/>
            <person name="Novikov A."/>
            <person name="Elcheninov A.G."/>
            <person name="Toshchakov S.V."/>
            <person name="Kublanov I.V."/>
        </authorList>
    </citation>
    <scope>NUCLEOTIDE SEQUENCE [LARGE SCALE GENOMIC DNA]</scope>
    <source>
        <strain evidence="3 4">38-H</strain>
    </source>
</reference>
<accession>A0A7D3XTQ6</accession>
<dbReference type="SMART" id="SM00448">
    <property type="entry name" value="REC"/>
    <property type="match status" value="1"/>
</dbReference>
<dbReference type="PROSITE" id="PS50110">
    <property type="entry name" value="RESPONSE_REGULATORY"/>
    <property type="match status" value="1"/>
</dbReference>
<dbReference type="InterPro" id="IPR007492">
    <property type="entry name" value="LytTR_DNA-bd_dom"/>
</dbReference>
<proteinExistence type="predicted"/>
<keyword evidence="1" id="KW-0597">Phosphoprotein</keyword>
<feature type="domain" description="Response regulatory" evidence="2">
    <location>
        <begin position="3"/>
        <end position="116"/>
    </location>
</feature>